<accession>A0A060QKB2</accession>
<evidence type="ECO:0000256" key="4">
    <source>
        <dbReference type="ARBA" id="ARBA00022801"/>
    </source>
</evidence>
<evidence type="ECO:0000256" key="1">
    <source>
        <dbReference type="ARBA" id="ARBA00001231"/>
    </source>
</evidence>
<evidence type="ECO:0000256" key="8">
    <source>
        <dbReference type="PIRSR" id="PIRSR625705-1"/>
    </source>
</evidence>
<dbReference type="Proteomes" id="UP000027583">
    <property type="component" value="Unassembled WGS sequence"/>
</dbReference>
<dbReference type="PROSITE" id="PS51257">
    <property type="entry name" value="PROKAR_LIPOPROTEIN"/>
    <property type="match status" value="1"/>
</dbReference>
<dbReference type="EC" id="3.2.1.52" evidence="3"/>
<dbReference type="EMBL" id="CBLX010000027">
    <property type="protein sequence ID" value="CDG41228.1"/>
    <property type="molecule type" value="Genomic_DNA"/>
</dbReference>
<reference evidence="11 12" key="2">
    <citation type="journal article" date="2014" name="PLoS ONE">
        <title>Evolution of mitochondria reconstructed from the energy metabolism of living bacteria.</title>
        <authorList>
            <person name="Degli Esposti M."/>
            <person name="Chouaia B."/>
            <person name="Comandatore F."/>
            <person name="Crotti E."/>
            <person name="Sassera D."/>
            <person name="Lievens P.M."/>
            <person name="Daffonchio D."/>
            <person name="Bandi C."/>
        </authorList>
    </citation>
    <scope>NUCLEOTIDE SEQUENCE [LARGE SCALE GENOMIC DNA]</scope>
    <source>
        <strain evidence="11 12">SF2.1</strain>
    </source>
</reference>
<dbReference type="GO" id="GO:0016020">
    <property type="term" value="C:membrane"/>
    <property type="evidence" value="ECO:0007669"/>
    <property type="project" value="TreeGrafter"/>
</dbReference>
<gene>
    <name evidence="11" type="ORF">ASAP_3183</name>
</gene>
<sequence>MFLPKRVIHSGVGLGVLLAGCAAIRPALAAPLTPVFMPQPASVALDAQSLALTALPDIRWSHAPTPLLKRAAARFSARLAAAGVRPATGHGPTFTIDVGRDPAYLTLDAHEAYKLDISATGIRLIADGPAGVIHGFATLLQMLDTRGAAPVIAQGRIVDAPRFKWRGLMFDVSRHFQSTDTIKRQLDAMELTKLNVMHWHLSDGTGFRVESKRLPRLQELGGHSRYYTQDQIREIIAYAADRGIRIVPEFDVPGHTLSILAAYPELAAQQPVVTMKDWVKDCDVASGNGETTTHCAKHPNLNTPAMDPTSPKVLEFARILFAEMARLFPDRYFHTGGDEVASSQWTTNPQITAYMQAHGYKDAPAMQAAFTAEIEKLLAADGKIMMGWDEVSEAPIPKNVVVEAWRGSKWIGSATRVGHPVVVSSGYYLDLLNPSTTHYAVDPFDTRADGLAPNPPGQKPRPLDDAFTLDPNAPPLDEAQKKLVLGGEAPLWTEVVSDEMVDARLWPRSAALAERYWSDQSVRDPQALTERLPLVMNMLETFGLQANDHQARMIARLTPQNITPLTQLVAITVPVRNYAINRLASHKGDEILSSPAAIAGPDSFEGNEFNALAARYKAGDRSVIAAVQGHLLRYIGNDKAFQALPAQPVIDEVKPVSAQIAALSQLGLDAMQPGRKDKAWHEHAQALLAEQDAAYAASADHEASNHTNQPPGGLLIAIVPGIKALIASAD</sequence>
<dbReference type="SUPFAM" id="SSF51445">
    <property type="entry name" value="(Trans)glycosidases"/>
    <property type="match status" value="1"/>
</dbReference>
<dbReference type="GO" id="GO:0030203">
    <property type="term" value="P:glycosaminoglycan metabolic process"/>
    <property type="evidence" value="ECO:0007669"/>
    <property type="project" value="TreeGrafter"/>
</dbReference>
<comment type="catalytic activity">
    <reaction evidence="1">
        <text>Hydrolysis of terminal non-reducing N-acetyl-D-hexosamine residues in N-acetyl-beta-D-hexosaminides.</text>
        <dbReference type="EC" id="3.2.1.52"/>
    </reaction>
</comment>
<evidence type="ECO:0000256" key="2">
    <source>
        <dbReference type="ARBA" id="ARBA00006285"/>
    </source>
</evidence>
<dbReference type="InterPro" id="IPR015882">
    <property type="entry name" value="HEX_bac_N"/>
</dbReference>
<evidence type="ECO:0000256" key="7">
    <source>
        <dbReference type="ARBA" id="ARBA00033000"/>
    </source>
</evidence>
<evidence type="ECO:0000256" key="3">
    <source>
        <dbReference type="ARBA" id="ARBA00012663"/>
    </source>
</evidence>
<evidence type="ECO:0000313" key="12">
    <source>
        <dbReference type="Proteomes" id="UP000027583"/>
    </source>
</evidence>
<dbReference type="PRINTS" id="PR00738">
    <property type="entry name" value="GLHYDRLASE20"/>
</dbReference>
<dbReference type="PANTHER" id="PTHR22600:SF57">
    <property type="entry name" value="BETA-N-ACETYLHEXOSAMINIDASE"/>
    <property type="match status" value="1"/>
</dbReference>
<dbReference type="Gene3D" id="3.20.20.80">
    <property type="entry name" value="Glycosidases"/>
    <property type="match status" value="1"/>
</dbReference>
<evidence type="ECO:0000259" key="9">
    <source>
        <dbReference type="Pfam" id="PF00728"/>
    </source>
</evidence>
<dbReference type="InterPro" id="IPR015883">
    <property type="entry name" value="Glyco_hydro_20_cat"/>
</dbReference>
<evidence type="ECO:0000259" key="10">
    <source>
        <dbReference type="Pfam" id="PF02838"/>
    </source>
</evidence>
<dbReference type="InterPro" id="IPR017853">
    <property type="entry name" value="GH"/>
</dbReference>
<dbReference type="Gene3D" id="3.30.379.10">
    <property type="entry name" value="Chitobiase/beta-hexosaminidase domain 2-like"/>
    <property type="match status" value="1"/>
</dbReference>
<dbReference type="eggNOG" id="COG3525">
    <property type="taxonomic scope" value="Bacteria"/>
</dbReference>
<dbReference type="AlphaFoldDB" id="A0A060QKB2"/>
<proteinExistence type="inferred from homology"/>
<feature type="domain" description="Beta-hexosaminidase bacterial type N-terminal" evidence="10">
    <location>
        <begin position="37"/>
        <end position="160"/>
    </location>
</feature>
<evidence type="ECO:0000256" key="5">
    <source>
        <dbReference type="ARBA" id="ARBA00023295"/>
    </source>
</evidence>
<organism evidence="11 12">
    <name type="scientific">Asaia bogorensis</name>
    <dbReference type="NCBI Taxonomy" id="91915"/>
    <lineage>
        <taxon>Bacteria</taxon>
        <taxon>Pseudomonadati</taxon>
        <taxon>Pseudomonadota</taxon>
        <taxon>Alphaproteobacteria</taxon>
        <taxon>Acetobacterales</taxon>
        <taxon>Acetobacteraceae</taxon>
        <taxon>Asaia</taxon>
    </lineage>
</organism>
<evidence type="ECO:0000256" key="6">
    <source>
        <dbReference type="ARBA" id="ARBA00030512"/>
    </source>
</evidence>
<keyword evidence="5 11" id="KW-0326">Glycosidase</keyword>
<dbReference type="GO" id="GO:0004563">
    <property type="term" value="F:beta-N-acetylhexosaminidase activity"/>
    <property type="evidence" value="ECO:0007669"/>
    <property type="project" value="UniProtKB-EC"/>
</dbReference>
<dbReference type="SUPFAM" id="SSF55545">
    <property type="entry name" value="beta-N-acetylhexosaminidase-like domain"/>
    <property type="match status" value="1"/>
</dbReference>
<comment type="caution">
    <text evidence="11">The sequence shown here is derived from an EMBL/GenBank/DDBJ whole genome shotgun (WGS) entry which is preliminary data.</text>
</comment>
<dbReference type="InterPro" id="IPR025705">
    <property type="entry name" value="Beta_hexosaminidase_sua/sub"/>
</dbReference>
<dbReference type="PANTHER" id="PTHR22600">
    <property type="entry name" value="BETA-HEXOSAMINIDASE"/>
    <property type="match status" value="1"/>
</dbReference>
<keyword evidence="4 11" id="KW-0378">Hydrolase</keyword>
<name>A0A060QKB2_9PROT</name>
<comment type="similarity">
    <text evidence="2">Belongs to the glycosyl hydrolase 20 family.</text>
</comment>
<reference evidence="11 12" key="1">
    <citation type="journal article" date="2014" name="Genome Biol. Evol.">
        <title>Acetic acid bacteria genomes reveal functional traits for adaptation to life in insect guts.</title>
        <authorList>
            <person name="Chouaia B."/>
            <person name="Gaiarsa S."/>
            <person name="Crotti E."/>
            <person name="Comandatore F."/>
            <person name="Degli Esposti M."/>
            <person name="Ricci I."/>
            <person name="Alma A."/>
            <person name="Favia G."/>
            <person name="Bandi C."/>
            <person name="Daffonchio D."/>
        </authorList>
    </citation>
    <scope>NUCLEOTIDE SEQUENCE [LARGE SCALE GENOMIC DNA]</scope>
    <source>
        <strain evidence="11 12">SF2.1</strain>
    </source>
</reference>
<dbReference type="InterPro" id="IPR029018">
    <property type="entry name" value="Hex-like_dom2"/>
</dbReference>
<evidence type="ECO:0000313" key="11">
    <source>
        <dbReference type="EMBL" id="CDG41228.1"/>
    </source>
</evidence>
<feature type="domain" description="Glycoside hydrolase family 20 catalytic" evidence="9">
    <location>
        <begin position="163"/>
        <end position="519"/>
    </location>
</feature>
<dbReference type="GO" id="GO:0005975">
    <property type="term" value="P:carbohydrate metabolic process"/>
    <property type="evidence" value="ECO:0007669"/>
    <property type="project" value="InterPro"/>
</dbReference>
<protein>
    <recommendedName>
        <fullName evidence="3">beta-N-acetylhexosaminidase</fullName>
        <ecNumber evidence="3">3.2.1.52</ecNumber>
    </recommendedName>
    <alternativeName>
        <fullName evidence="6">Beta-N-acetylhexosaminidase</fullName>
    </alternativeName>
    <alternativeName>
        <fullName evidence="7">N-acetyl-beta-glucosaminidase</fullName>
    </alternativeName>
</protein>
<dbReference type="RefSeq" id="WP_023979544.1">
    <property type="nucleotide sequence ID" value="NZ_CBLX010000027.1"/>
</dbReference>
<dbReference type="Pfam" id="PF02838">
    <property type="entry name" value="Glyco_hydro_20b"/>
    <property type="match status" value="1"/>
</dbReference>
<feature type="active site" description="Proton donor" evidence="8">
    <location>
        <position position="339"/>
    </location>
</feature>
<dbReference type="Pfam" id="PF00728">
    <property type="entry name" value="Glyco_hydro_20"/>
    <property type="match status" value="1"/>
</dbReference>